<reference evidence="8 9" key="1">
    <citation type="journal article" date="2016" name="Nat. Commun.">
        <title>Thousands of microbial genomes shed light on interconnected biogeochemical processes in an aquifer system.</title>
        <authorList>
            <person name="Anantharaman K."/>
            <person name="Brown C.T."/>
            <person name="Hug L.A."/>
            <person name="Sharon I."/>
            <person name="Castelle C.J."/>
            <person name="Probst A.J."/>
            <person name="Thomas B.C."/>
            <person name="Singh A."/>
            <person name="Wilkins M.J."/>
            <person name="Karaoz U."/>
            <person name="Brodie E.L."/>
            <person name="Williams K.H."/>
            <person name="Hubbard S.S."/>
            <person name="Banfield J.F."/>
        </authorList>
    </citation>
    <scope>NUCLEOTIDE SEQUENCE [LARGE SCALE GENOMIC DNA]</scope>
</reference>
<dbReference type="PROSITE" id="PS51352">
    <property type="entry name" value="THIOREDOXIN_2"/>
    <property type="match status" value="1"/>
</dbReference>
<accession>A0A1G1ZHA7</accession>
<keyword evidence="6" id="KW-1133">Transmembrane helix</keyword>
<evidence type="ECO:0000256" key="2">
    <source>
        <dbReference type="ARBA" id="ARBA00022729"/>
    </source>
</evidence>
<keyword evidence="6" id="KW-0812">Transmembrane</keyword>
<evidence type="ECO:0000256" key="3">
    <source>
        <dbReference type="ARBA" id="ARBA00023002"/>
    </source>
</evidence>
<dbReference type="SUPFAM" id="SSF52833">
    <property type="entry name" value="Thioredoxin-like"/>
    <property type="match status" value="1"/>
</dbReference>
<evidence type="ECO:0000256" key="6">
    <source>
        <dbReference type="SAM" id="Phobius"/>
    </source>
</evidence>
<dbReference type="CDD" id="cd02972">
    <property type="entry name" value="DsbA_family"/>
    <property type="match status" value="1"/>
</dbReference>
<evidence type="ECO:0000256" key="5">
    <source>
        <dbReference type="ARBA" id="ARBA00023284"/>
    </source>
</evidence>
<dbReference type="PANTHER" id="PTHR13887:SF14">
    <property type="entry name" value="DISULFIDE BOND FORMATION PROTEIN D"/>
    <property type="match status" value="1"/>
</dbReference>
<keyword evidence="6" id="KW-0472">Membrane</keyword>
<dbReference type="InterPro" id="IPR012336">
    <property type="entry name" value="Thioredoxin-like_fold"/>
</dbReference>
<dbReference type="Proteomes" id="UP000177960">
    <property type="component" value="Unassembled WGS sequence"/>
</dbReference>
<dbReference type="GO" id="GO:0016491">
    <property type="term" value="F:oxidoreductase activity"/>
    <property type="evidence" value="ECO:0007669"/>
    <property type="project" value="UniProtKB-KW"/>
</dbReference>
<keyword evidence="4" id="KW-1015">Disulfide bond</keyword>
<evidence type="ECO:0000256" key="4">
    <source>
        <dbReference type="ARBA" id="ARBA00023157"/>
    </source>
</evidence>
<evidence type="ECO:0000313" key="8">
    <source>
        <dbReference type="EMBL" id="OGY63207.1"/>
    </source>
</evidence>
<keyword evidence="3" id="KW-0560">Oxidoreductase</keyword>
<dbReference type="InterPro" id="IPR036249">
    <property type="entry name" value="Thioredoxin-like_sf"/>
</dbReference>
<protein>
    <recommendedName>
        <fullName evidence="7">Thioredoxin domain-containing protein</fullName>
    </recommendedName>
</protein>
<dbReference type="Pfam" id="PF13462">
    <property type="entry name" value="Thioredoxin_4"/>
    <property type="match status" value="1"/>
</dbReference>
<evidence type="ECO:0000313" key="9">
    <source>
        <dbReference type="Proteomes" id="UP000177960"/>
    </source>
</evidence>
<feature type="domain" description="Thioredoxin" evidence="7">
    <location>
        <begin position="46"/>
        <end position="241"/>
    </location>
</feature>
<dbReference type="InterPro" id="IPR013766">
    <property type="entry name" value="Thioredoxin_domain"/>
</dbReference>
<dbReference type="Gene3D" id="3.40.30.10">
    <property type="entry name" value="Glutaredoxin"/>
    <property type="match status" value="1"/>
</dbReference>
<feature type="transmembrane region" description="Helical" evidence="6">
    <location>
        <begin position="12"/>
        <end position="33"/>
    </location>
</feature>
<evidence type="ECO:0000256" key="1">
    <source>
        <dbReference type="ARBA" id="ARBA00005791"/>
    </source>
</evidence>
<dbReference type="EMBL" id="MHJG01000025">
    <property type="protein sequence ID" value="OGY63207.1"/>
    <property type="molecule type" value="Genomic_DNA"/>
</dbReference>
<dbReference type="PANTHER" id="PTHR13887">
    <property type="entry name" value="GLUTATHIONE S-TRANSFERASE KAPPA"/>
    <property type="match status" value="1"/>
</dbReference>
<evidence type="ECO:0000259" key="7">
    <source>
        <dbReference type="PROSITE" id="PS51352"/>
    </source>
</evidence>
<proteinExistence type="inferred from homology"/>
<comment type="similarity">
    <text evidence="1">Belongs to the thioredoxin family. DsbA subfamily.</text>
</comment>
<organism evidence="8 9">
    <name type="scientific">Candidatus Harrisonbacteria bacterium RIFCSPHIGHO2_02_FULL_42_16</name>
    <dbReference type="NCBI Taxonomy" id="1798404"/>
    <lineage>
        <taxon>Bacteria</taxon>
        <taxon>Candidatus Harrisoniibacteriota</taxon>
    </lineage>
</organism>
<keyword evidence="2" id="KW-0732">Signal</keyword>
<comment type="caution">
    <text evidence="8">The sequence shown here is derived from an EMBL/GenBank/DDBJ whole genome shotgun (WGS) entry which is preliminary data.</text>
</comment>
<gene>
    <name evidence="8" type="ORF">A3B92_03860</name>
</gene>
<sequence>MENGSLPESKNFLTVPAAILIAGSMISLAVIYATGRNSVQPANVGEALGDSAPSGAPTENLRLVGSSDHIRGNLGAKAVVVEYSDTECPFCKRFHDTMRQVTDEYSNNVAWVYRHFPLDSLHPKARKEAEATECAAELGGNETFWAYLDRLFEVTPSNNGLAFSELSNIAEYVGLNRQKFDSCVNSGKYAEKVEKDYQNAVASGGSGTPYSIVVAKSGQKLVINGAQPYSAVKQILDAFLLTK</sequence>
<dbReference type="STRING" id="1798404.A3B92_03860"/>
<dbReference type="AlphaFoldDB" id="A0A1G1ZHA7"/>
<keyword evidence="5" id="KW-0676">Redox-active center</keyword>
<name>A0A1G1ZHA7_9BACT</name>